<dbReference type="RefSeq" id="WP_006288385.1">
    <property type="nucleotide sequence ID" value="NZ_AP012333.1"/>
</dbReference>
<accession>E6K2E5</accession>
<protein>
    <submittedName>
        <fullName evidence="1">AlwI restriction endonuclease</fullName>
    </submittedName>
</protein>
<gene>
    <name evidence="1" type="ORF">HMPREF0620_1618</name>
</gene>
<evidence type="ECO:0000313" key="2">
    <source>
        <dbReference type="Proteomes" id="UP000004946"/>
    </source>
</evidence>
<dbReference type="InterPro" id="IPR018573">
    <property type="entry name" value="Restrct_endonuc_II_AlwI"/>
</dbReference>
<proteinExistence type="predicted"/>
<keyword evidence="1" id="KW-0378">Hydrolase</keyword>
<organism evidence="1 2">
    <name type="scientific">Parascardovia denticolens DSM 10105 = JCM 12538</name>
    <dbReference type="NCBI Taxonomy" id="864564"/>
    <lineage>
        <taxon>Bacteria</taxon>
        <taxon>Bacillati</taxon>
        <taxon>Actinomycetota</taxon>
        <taxon>Actinomycetes</taxon>
        <taxon>Bifidobacteriales</taxon>
        <taxon>Bifidobacteriaceae</taxon>
        <taxon>Parascardovia</taxon>
    </lineage>
</organism>
<dbReference type="eggNOG" id="ENOG502Z8EF">
    <property type="taxonomic scope" value="Bacteria"/>
</dbReference>
<reference evidence="1 2" key="1">
    <citation type="submission" date="2010-12" db="EMBL/GenBank/DDBJ databases">
        <authorList>
            <person name="Muzny D."/>
            <person name="Qin X."/>
            <person name="Buhay C."/>
            <person name="Dugan-Rocha S."/>
            <person name="Ding Y."/>
            <person name="Chen G."/>
            <person name="Hawes A."/>
            <person name="Holder M."/>
            <person name="Jhangiani S."/>
            <person name="Johnson A."/>
            <person name="Khan Z."/>
            <person name="Li Z."/>
            <person name="Liu W."/>
            <person name="Liu X."/>
            <person name="Perez L."/>
            <person name="Shen H."/>
            <person name="Wang Q."/>
            <person name="Watt J."/>
            <person name="Xi L."/>
            <person name="Xin Y."/>
            <person name="Zhou J."/>
            <person name="Deng J."/>
            <person name="Jiang H."/>
            <person name="Liu Y."/>
            <person name="Qu J."/>
            <person name="Song X.-Z."/>
            <person name="Zhang L."/>
            <person name="Villasana D."/>
            <person name="Johnson A."/>
            <person name="Liu J."/>
            <person name="Liyanage D."/>
            <person name="Lorensuhewa L."/>
            <person name="Robinson T."/>
            <person name="Song A."/>
            <person name="Song B.-B."/>
            <person name="Dinh H."/>
            <person name="Thornton R."/>
            <person name="Coyle M."/>
            <person name="Francisco L."/>
            <person name="Jackson L."/>
            <person name="Javaid M."/>
            <person name="Korchina V."/>
            <person name="Kovar C."/>
            <person name="Mata R."/>
            <person name="Mathew T."/>
            <person name="Ngo R."/>
            <person name="Nguyen L."/>
            <person name="Nguyen N."/>
            <person name="Okwuonu G."/>
            <person name="Ongeri F."/>
            <person name="Pham C."/>
            <person name="Simmons D."/>
            <person name="Wilczek-Boney K."/>
            <person name="Hale W."/>
            <person name="Jakkamsetti A."/>
            <person name="Pham P."/>
            <person name="Ruth R."/>
            <person name="San Lucas F."/>
            <person name="Warren J."/>
            <person name="Zhang J."/>
            <person name="Zhao Z."/>
            <person name="Zhou C."/>
            <person name="Zhu D."/>
            <person name="Lee S."/>
            <person name="Bess C."/>
            <person name="Blankenburg K."/>
            <person name="Forbes L."/>
            <person name="Fu Q."/>
            <person name="Gubbala S."/>
            <person name="Hirani K."/>
            <person name="Jayaseelan J.C."/>
            <person name="Lara F."/>
            <person name="Munidasa M."/>
            <person name="Palculict T."/>
            <person name="Patil S."/>
            <person name="Pu L.-L."/>
            <person name="Saada N."/>
            <person name="Tang L."/>
            <person name="Weissenberger G."/>
            <person name="Zhu Y."/>
            <person name="Hemphill L."/>
            <person name="Shang Y."/>
            <person name="Youmans B."/>
            <person name="Ayvaz T."/>
            <person name="Ross M."/>
            <person name="Santibanez J."/>
            <person name="Aqrawi P."/>
            <person name="Gross S."/>
            <person name="Joshi V."/>
            <person name="Fowler G."/>
            <person name="Nazareth L."/>
            <person name="Reid J."/>
            <person name="Worley K."/>
            <person name="Petrosino J."/>
            <person name="Highlander S."/>
            <person name="Gibbs R."/>
        </authorList>
    </citation>
    <scope>NUCLEOTIDE SEQUENCE [LARGE SCALE GENOMIC DNA]</scope>
    <source>
        <strain evidence="1 2">DSM 10105</strain>
    </source>
</reference>
<dbReference type="Gene3D" id="3.40.91.50">
    <property type="match status" value="1"/>
</dbReference>
<dbReference type="PATRIC" id="fig|864564.6.peg.82"/>
<keyword evidence="2" id="KW-1185">Reference proteome</keyword>
<dbReference type="Pfam" id="PF09491">
    <property type="entry name" value="RE_AlwI"/>
    <property type="match status" value="1"/>
</dbReference>
<dbReference type="KEGG" id="pdo:PSDT_0073"/>
<dbReference type="EMBL" id="AEON01000002">
    <property type="protein sequence ID" value="EFT82933.1"/>
    <property type="molecule type" value="Genomic_DNA"/>
</dbReference>
<comment type="caution">
    <text evidence="1">The sequence shown here is derived from an EMBL/GenBank/DDBJ whole genome shotgun (WGS) entry which is preliminary data.</text>
</comment>
<dbReference type="Proteomes" id="UP000004946">
    <property type="component" value="Chromosome"/>
</dbReference>
<sequence>MKLKKQAKVFSLIDTNGRRNDILNAYKSYAKILDDFRISPSNPWQSFPKSLVQFNFYKRAVEDSPDTFKNHERLDDFEKFIETNSTAKQQFFTLNAKFKDTSESQYNNLDQNIEQRARHYTSSLVSLGFATPKRMLTQSGRALLDPSLIEKDLLEQTLGLPADNALMLRQLLKIRIYSPDSTHYYSPGKLALYLVLNDDHFDKALYEDRNFFSIIQLTNPNLGYTSDELVKCLEQNGYSGLLNILLRANIQRLSDEIDQSDGQFSKSLFYQLFTNRKSKKMIDVYYRFYKNLFAFNHDRSQATLDCLIETYNSNKPELNKAFGYGKALFNVKSQSTKLEDFVISNDNNPLLSFEIDSFNLTFYNCFVESKLYDIAREYASPTRYVLKSTGLFQITAGIVSLKNKALLNNQTILENLKTDIFGTASYDDYEVKDDCAFGQLNSLMEILNIQDRDIEEQIQQVAESYNLINTGKTLEQYLEEQRSTEFEKFIQNEFPRNKVFEILELFCDRKNDKKIQKEVTSGADIPTIFEFISGIAWFYLSKEEHYDLLNSFNLTFDSSYLPLTHAGGGKGDIVIDYRHLVLQLEVTLMNPQAQKRGEWEPVLRHSVNLAIESPKPCITLFLANNLDQNTINIWRAVATVPLESSNRPGEFTRSIKIMPLQISDFIDFSSNSQFSSQKFFKAIDSSYAPLTEESFDITWRKKILDTACE</sequence>
<dbReference type="AlphaFoldDB" id="E6K2E5"/>
<dbReference type="HOGENOM" id="CLU_420776_0_0_11"/>
<keyword evidence="1" id="KW-0255">Endonuclease</keyword>
<name>E6K2E5_PARDN</name>
<evidence type="ECO:0000313" key="1">
    <source>
        <dbReference type="EMBL" id="EFT82933.1"/>
    </source>
</evidence>
<dbReference type="GO" id="GO:0004519">
    <property type="term" value="F:endonuclease activity"/>
    <property type="evidence" value="ECO:0007669"/>
    <property type="project" value="UniProtKB-KW"/>
</dbReference>
<keyword evidence="1" id="KW-0540">Nuclease</keyword>